<sequence length="258" mass="29082">MEKYGNNLMEYEINLNKILRLVKENMLSITLWMVMGLFTALITIMFIVTPKYSATIDLLVNQKSDNQQAQYTMQQADLQSINTYKDILKKSVILDPVLKQANKKDNYKGNLKELQSSISVANEVNSQVISVSVVDTNPYVARDIANMIGETFTKKIKKMMEVDNVTIVTKAVANTKPISPNKKLYLLIGMIIGFGTGFIIALVKDFFDVTVKSVEFLEDLGLINLGMVYHISDSSNGRNNRVVNIIEDTGTNDMHRRV</sequence>
<dbReference type="EMBL" id="JBCLUF010000001">
    <property type="protein sequence ID" value="MEY8661352.1"/>
    <property type="molecule type" value="Genomic_DNA"/>
</dbReference>
<evidence type="ECO:0000256" key="3">
    <source>
        <dbReference type="ARBA" id="ARBA00006683"/>
    </source>
</evidence>
<comment type="function">
    <text evidence="11">Required for CpsD phosphorylation. Involved in the regulation of capsular polysaccharide biosynthesis. May be part of a complex that directs the coordinated polymerization and export to the cell surface of the capsular polysaccharide.</text>
</comment>
<comment type="pathway">
    <text evidence="2">Capsule biogenesis; capsule polysaccharide biosynthesis.</text>
</comment>
<evidence type="ECO:0000256" key="6">
    <source>
        <dbReference type="ARBA" id="ARBA00022692"/>
    </source>
</evidence>
<evidence type="ECO:0000256" key="12">
    <source>
        <dbReference type="SAM" id="Phobius"/>
    </source>
</evidence>
<evidence type="ECO:0000256" key="5">
    <source>
        <dbReference type="ARBA" id="ARBA00022475"/>
    </source>
</evidence>
<comment type="similarity">
    <text evidence="3">Belongs to the CpsC/CapA family.</text>
</comment>
<dbReference type="InterPro" id="IPR050445">
    <property type="entry name" value="Bact_polysacc_biosynth/exp"/>
</dbReference>
<accession>A0ABV4DNM8</accession>
<evidence type="ECO:0000256" key="1">
    <source>
        <dbReference type="ARBA" id="ARBA00004651"/>
    </source>
</evidence>
<feature type="transmembrane region" description="Helical" evidence="12">
    <location>
        <begin position="29"/>
        <end position="48"/>
    </location>
</feature>
<evidence type="ECO:0000313" key="16">
    <source>
        <dbReference type="Proteomes" id="UP001565236"/>
    </source>
</evidence>
<feature type="transmembrane region" description="Helical" evidence="12">
    <location>
        <begin position="184"/>
        <end position="203"/>
    </location>
</feature>
<evidence type="ECO:0000256" key="8">
    <source>
        <dbReference type="ARBA" id="ARBA00022989"/>
    </source>
</evidence>
<dbReference type="RefSeq" id="WP_369939775.1">
    <property type="nucleotide sequence ID" value="NZ_JBCLUF010000001.1"/>
</dbReference>
<evidence type="ECO:0000256" key="9">
    <source>
        <dbReference type="ARBA" id="ARBA00023136"/>
    </source>
</evidence>
<evidence type="ECO:0000256" key="11">
    <source>
        <dbReference type="ARBA" id="ARBA00045736"/>
    </source>
</evidence>
<keyword evidence="9 12" id="KW-0472">Membrane</keyword>
<protein>
    <recommendedName>
        <fullName evidence="4">Capsular polysaccharide biosynthesis protein CpsC</fullName>
    </recommendedName>
</protein>
<evidence type="ECO:0000256" key="4">
    <source>
        <dbReference type="ARBA" id="ARBA00020739"/>
    </source>
</evidence>
<keyword evidence="10" id="KW-0270">Exopolysaccharide synthesis</keyword>
<keyword evidence="6 12" id="KW-0812">Transmembrane</keyword>
<organism evidence="15 16">
    <name type="scientific">Ligilactobacillus faecis</name>
    <dbReference type="NCBI Taxonomy" id="762833"/>
    <lineage>
        <taxon>Bacteria</taxon>
        <taxon>Bacillati</taxon>
        <taxon>Bacillota</taxon>
        <taxon>Bacilli</taxon>
        <taxon>Lactobacillales</taxon>
        <taxon>Lactobacillaceae</taxon>
        <taxon>Ligilactobacillus</taxon>
    </lineage>
</organism>
<feature type="domain" description="Polysaccharide chain length determinant N-terminal" evidence="13">
    <location>
        <begin position="12"/>
        <end position="100"/>
    </location>
</feature>
<keyword evidence="5" id="KW-1003">Cell membrane</keyword>
<evidence type="ECO:0000256" key="7">
    <source>
        <dbReference type="ARBA" id="ARBA00022903"/>
    </source>
</evidence>
<dbReference type="PANTHER" id="PTHR32309">
    <property type="entry name" value="TYROSINE-PROTEIN KINASE"/>
    <property type="match status" value="1"/>
</dbReference>
<evidence type="ECO:0000259" key="14">
    <source>
        <dbReference type="Pfam" id="PF13807"/>
    </source>
</evidence>
<keyword evidence="8 12" id="KW-1133">Transmembrane helix</keyword>
<name>A0ABV4DNM8_9LACO</name>
<evidence type="ECO:0000256" key="10">
    <source>
        <dbReference type="ARBA" id="ARBA00023169"/>
    </source>
</evidence>
<comment type="subcellular location">
    <subcellularLocation>
        <location evidence="1">Cell membrane</location>
        <topology evidence="1">Multi-pass membrane protein</topology>
    </subcellularLocation>
</comment>
<gene>
    <name evidence="15" type="ORF">AALT52_00380</name>
</gene>
<evidence type="ECO:0000259" key="13">
    <source>
        <dbReference type="Pfam" id="PF02706"/>
    </source>
</evidence>
<dbReference type="PANTHER" id="PTHR32309:SF13">
    <property type="entry name" value="FERRIC ENTEROBACTIN TRANSPORT PROTEIN FEPE"/>
    <property type="match status" value="1"/>
</dbReference>
<reference evidence="15 16" key="1">
    <citation type="submission" date="2024-03" db="EMBL/GenBank/DDBJ databases">
        <title>Mouse gut bacterial collection (mGBC) of GemPharmatech.</title>
        <authorList>
            <person name="He Y."/>
            <person name="Dong L."/>
            <person name="Wu D."/>
            <person name="Gao X."/>
            <person name="Lin Z."/>
        </authorList>
    </citation>
    <scope>NUCLEOTIDE SEQUENCE [LARGE SCALE GENOMIC DNA]</scope>
    <source>
        <strain evidence="15 16">15-30</strain>
    </source>
</reference>
<keyword evidence="7" id="KW-0972">Capsule biogenesis/degradation</keyword>
<dbReference type="InterPro" id="IPR003856">
    <property type="entry name" value="LPS_length_determ_N"/>
</dbReference>
<dbReference type="Proteomes" id="UP001565236">
    <property type="component" value="Unassembled WGS sequence"/>
</dbReference>
<feature type="domain" description="Tyrosine-protein kinase G-rich" evidence="14">
    <location>
        <begin position="151"/>
        <end position="205"/>
    </location>
</feature>
<dbReference type="Pfam" id="PF02706">
    <property type="entry name" value="Wzz"/>
    <property type="match status" value="1"/>
</dbReference>
<dbReference type="InterPro" id="IPR032807">
    <property type="entry name" value="GNVR"/>
</dbReference>
<keyword evidence="16" id="KW-1185">Reference proteome</keyword>
<evidence type="ECO:0000256" key="2">
    <source>
        <dbReference type="ARBA" id="ARBA00005132"/>
    </source>
</evidence>
<proteinExistence type="inferred from homology"/>
<evidence type="ECO:0000313" key="15">
    <source>
        <dbReference type="EMBL" id="MEY8661352.1"/>
    </source>
</evidence>
<comment type="caution">
    <text evidence="15">The sequence shown here is derived from an EMBL/GenBank/DDBJ whole genome shotgun (WGS) entry which is preliminary data.</text>
</comment>
<dbReference type="Pfam" id="PF13807">
    <property type="entry name" value="GNVR"/>
    <property type="match status" value="1"/>
</dbReference>